<dbReference type="SUPFAM" id="SSF46689">
    <property type="entry name" value="Homeodomain-like"/>
    <property type="match status" value="1"/>
</dbReference>
<name>A0A8T1L7S8_9STRA</name>
<evidence type="ECO:0000313" key="7">
    <source>
        <dbReference type="Proteomes" id="UP000736787"/>
    </source>
</evidence>
<dbReference type="Proteomes" id="UP000760860">
    <property type="component" value="Unassembled WGS sequence"/>
</dbReference>
<dbReference type="Pfam" id="PF03221">
    <property type="entry name" value="HTH_Tnp_Tc5"/>
    <property type="match status" value="1"/>
</dbReference>
<evidence type="ECO:0000313" key="5">
    <source>
        <dbReference type="EMBL" id="KAG2991468.1"/>
    </source>
</evidence>
<feature type="domain" description="HTH CENPB-type" evidence="2">
    <location>
        <begin position="83"/>
        <end position="156"/>
    </location>
</feature>
<organism evidence="4 7">
    <name type="scientific">Phytophthora cactorum</name>
    <dbReference type="NCBI Taxonomy" id="29920"/>
    <lineage>
        <taxon>Eukaryota</taxon>
        <taxon>Sar</taxon>
        <taxon>Stramenopiles</taxon>
        <taxon>Oomycota</taxon>
        <taxon>Peronosporomycetes</taxon>
        <taxon>Peronosporales</taxon>
        <taxon>Peronosporaceae</taxon>
        <taxon>Phytophthora</taxon>
    </lineage>
</organism>
<dbReference type="EMBL" id="RCMV01000030">
    <property type="protein sequence ID" value="KAG3227660.1"/>
    <property type="molecule type" value="Genomic_DNA"/>
</dbReference>
<dbReference type="PROSITE" id="PS51253">
    <property type="entry name" value="HTH_CENPB"/>
    <property type="match status" value="1"/>
</dbReference>
<comment type="caution">
    <text evidence="4">The sequence shown here is derived from an EMBL/GenBank/DDBJ whole genome shotgun (WGS) entry which is preliminary data.</text>
</comment>
<proteinExistence type="predicted"/>
<sequence>MRVSVNDKIRKPQRHKCVSETFAFRAAVLAFYDTHTDTFWPGIELRSKAYTTKKRVILRWKTERSHIESMAASSKTANQKRFRRTGAAKPLSDDAEQDILDWVVALRSHGMPVSGKMLHLEALDIAQMYDAPHIAFAASPSWIASFLARHSLFLRTRTRQGQVSPLDSTKVAQEFAATVRRRVVEEDITTVYNAD</sequence>
<dbReference type="Proteomes" id="UP000774804">
    <property type="component" value="Unassembled WGS sequence"/>
</dbReference>
<dbReference type="EMBL" id="RCML01000101">
    <property type="protein sequence ID" value="KAG2991468.1"/>
    <property type="molecule type" value="Genomic_DNA"/>
</dbReference>
<dbReference type="Gene3D" id="1.10.10.60">
    <property type="entry name" value="Homeodomain-like"/>
    <property type="match status" value="1"/>
</dbReference>
<dbReference type="EMBL" id="RCMI01000142">
    <property type="protein sequence ID" value="KAG2930683.1"/>
    <property type="molecule type" value="Genomic_DNA"/>
</dbReference>
<dbReference type="Proteomes" id="UP000736787">
    <property type="component" value="Unassembled WGS sequence"/>
</dbReference>
<dbReference type="GO" id="GO:0003677">
    <property type="term" value="F:DNA binding"/>
    <property type="evidence" value="ECO:0007669"/>
    <property type="project" value="UniProtKB-KW"/>
</dbReference>
<dbReference type="Proteomes" id="UP000697107">
    <property type="component" value="Unassembled WGS sequence"/>
</dbReference>
<dbReference type="VEuPathDB" id="FungiDB:PC110_g22185"/>
<evidence type="ECO:0000259" key="2">
    <source>
        <dbReference type="PROSITE" id="PS51253"/>
    </source>
</evidence>
<keyword evidence="1" id="KW-0238">DNA-binding</keyword>
<dbReference type="AlphaFoldDB" id="A0A8T1L7S8"/>
<dbReference type="InterPro" id="IPR009057">
    <property type="entry name" value="Homeodomain-like_sf"/>
</dbReference>
<protein>
    <recommendedName>
        <fullName evidence="2">HTH CENPB-type domain-containing protein</fullName>
    </recommendedName>
</protein>
<accession>A0A8T1L7S8</accession>
<dbReference type="InterPro" id="IPR006600">
    <property type="entry name" value="HTH_CenpB_DNA-bd_dom"/>
</dbReference>
<reference evidence="4" key="1">
    <citation type="submission" date="2018-10" db="EMBL/GenBank/DDBJ databases">
        <title>Effector identification in a new, highly contiguous assembly of the strawberry crown rot pathogen Phytophthora cactorum.</title>
        <authorList>
            <person name="Armitage A.D."/>
            <person name="Nellist C.F."/>
            <person name="Bates H."/>
            <person name="Vickerstaff R.J."/>
            <person name="Harrison R.J."/>
        </authorList>
    </citation>
    <scope>NUCLEOTIDE SEQUENCE</scope>
    <source>
        <strain evidence="3">4032</strain>
        <strain evidence="4">4040</strain>
        <strain evidence="5">P415</strain>
        <strain evidence="6">P421</strain>
    </source>
</reference>
<dbReference type="EMBL" id="RCMK01000102">
    <property type="protein sequence ID" value="KAG2948839.1"/>
    <property type="molecule type" value="Genomic_DNA"/>
</dbReference>
<evidence type="ECO:0000313" key="3">
    <source>
        <dbReference type="EMBL" id="KAG2930683.1"/>
    </source>
</evidence>
<dbReference type="SMART" id="SM00674">
    <property type="entry name" value="CENPB"/>
    <property type="match status" value="1"/>
</dbReference>
<gene>
    <name evidence="3" type="ORF">PC115_g6408</name>
    <name evidence="4" type="ORF">PC117_g5728</name>
    <name evidence="5" type="ORF">PC118_g5058</name>
    <name evidence="6" type="ORF">PC129_g1781</name>
</gene>
<evidence type="ECO:0000313" key="6">
    <source>
        <dbReference type="EMBL" id="KAG3227660.1"/>
    </source>
</evidence>
<evidence type="ECO:0000256" key="1">
    <source>
        <dbReference type="ARBA" id="ARBA00023125"/>
    </source>
</evidence>
<evidence type="ECO:0000313" key="4">
    <source>
        <dbReference type="EMBL" id="KAG2948839.1"/>
    </source>
</evidence>